<keyword evidence="1" id="KW-0732">Signal</keyword>
<keyword evidence="3" id="KW-1185">Reference proteome</keyword>
<reference evidence="2" key="1">
    <citation type="journal article" date="2021" name="Nat. Commun.">
        <title>Genetic determinants of endophytism in the Arabidopsis root mycobiome.</title>
        <authorList>
            <person name="Mesny F."/>
            <person name="Miyauchi S."/>
            <person name="Thiergart T."/>
            <person name="Pickel B."/>
            <person name="Atanasova L."/>
            <person name="Karlsson M."/>
            <person name="Huettel B."/>
            <person name="Barry K.W."/>
            <person name="Haridas S."/>
            <person name="Chen C."/>
            <person name="Bauer D."/>
            <person name="Andreopoulos W."/>
            <person name="Pangilinan J."/>
            <person name="LaButti K."/>
            <person name="Riley R."/>
            <person name="Lipzen A."/>
            <person name="Clum A."/>
            <person name="Drula E."/>
            <person name="Henrissat B."/>
            <person name="Kohler A."/>
            <person name="Grigoriev I.V."/>
            <person name="Martin F.M."/>
            <person name="Hacquard S."/>
        </authorList>
    </citation>
    <scope>NUCLEOTIDE SEQUENCE</scope>
    <source>
        <strain evidence="2">MPI-CAGE-AT-0023</strain>
    </source>
</reference>
<gene>
    <name evidence="2" type="ORF">BKA55DRAFT_667576</name>
</gene>
<organism evidence="2 3">
    <name type="scientific">Fusarium redolens</name>
    <dbReference type="NCBI Taxonomy" id="48865"/>
    <lineage>
        <taxon>Eukaryota</taxon>
        <taxon>Fungi</taxon>
        <taxon>Dikarya</taxon>
        <taxon>Ascomycota</taxon>
        <taxon>Pezizomycotina</taxon>
        <taxon>Sordariomycetes</taxon>
        <taxon>Hypocreomycetidae</taxon>
        <taxon>Hypocreales</taxon>
        <taxon>Nectriaceae</taxon>
        <taxon>Fusarium</taxon>
        <taxon>Fusarium redolens species complex</taxon>
    </lineage>
</organism>
<protein>
    <submittedName>
        <fullName evidence="2">Uncharacterized protein</fullName>
    </submittedName>
</protein>
<dbReference type="GeneID" id="70227799"/>
<accession>A0A9P9G1C3</accession>
<dbReference type="EMBL" id="JAGMUX010000022">
    <property type="protein sequence ID" value="KAH7230408.1"/>
    <property type="molecule type" value="Genomic_DNA"/>
</dbReference>
<sequence>MLCFVLTLLFLTFRGILARTNIPQRSDPQLIRLTFHGGLASYSMAFPADGNTRKTGHDLSVDVIDNSDYNAPEQCFFAIEGQAKLTPKVSTKDGSQHILVNPPRVISAVNCTGSCVPTYVLWRRRLSSDE</sequence>
<evidence type="ECO:0000256" key="1">
    <source>
        <dbReference type="SAM" id="SignalP"/>
    </source>
</evidence>
<dbReference type="RefSeq" id="XP_046043046.1">
    <property type="nucleotide sequence ID" value="XM_046197845.1"/>
</dbReference>
<feature type="signal peptide" evidence="1">
    <location>
        <begin position="1"/>
        <end position="18"/>
    </location>
</feature>
<dbReference type="AlphaFoldDB" id="A0A9P9G1C3"/>
<feature type="chain" id="PRO_5040484689" evidence="1">
    <location>
        <begin position="19"/>
        <end position="130"/>
    </location>
</feature>
<evidence type="ECO:0000313" key="3">
    <source>
        <dbReference type="Proteomes" id="UP000720189"/>
    </source>
</evidence>
<name>A0A9P9G1C3_FUSRE</name>
<proteinExistence type="predicted"/>
<dbReference type="Proteomes" id="UP000720189">
    <property type="component" value="Unassembled WGS sequence"/>
</dbReference>
<evidence type="ECO:0000313" key="2">
    <source>
        <dbReference type="EMBL" id="KAH7230408.1"/>
    </source>
</evidence>
<dbReference type="OrthoDB" id="4509278at2759"/>
<comment type="caution">
    <text evidence="2">The sequence shown here is derived from an EMBL/GenBank/DDBJ whole genome shotgun (WGS) entry which is preliminary data.</text>
</comment>